<dbReference type="BioCyc" id="JESP1508404:G14D9-12884-MONOMER"/>
<dbReference type="SUPFAM" id="SSF53335">
    <property type="entry name" value="S-adenosyl-L-methionine-dependent methyltransferases"/>
    <property type="match status" value="1"/>
</dbReference>
<dbReference type="HOGENOM" id="CLU_1110521_0_0_9"/>
<dbReference type="GO" id="GO:0016740">
    <property type="term" value="F:transferase activity"/>
    <property type="evidence" value="ECO:0007669"/>
    <property type="project" value="UniProtKB-KW"/>
</dbReference>
<dbReference type="InterPro" id="IPR029063">
    <property type="entry name" value="SAM-dependent_MTases_sf"/>
</dbReference>
<dbReference type="Pfam" id="PF13489">
    <property type="entry name" value="Methyltransf_23"/>
    <property type="match status" value="1"/>
</dbReference>
<name>A0A0B5ARN3_9BACL</name>
<dbReference type="STRING" id="1508404.JMA_36030"/>
<proteinExistence type="predicted"/>
<dbReference type="KEGG" id="jeo:JMA_36030"/>
<dbReference type="EMBL" id="CP009416">
    <property type="protein sequence ID" value="AJD92920.1"/>
    <property type="molecule type" value="Genomic_DNA"/>
</dbReference>
<evidence type="ECO:0000313" key="2">
    <source>
        <dbReference type="Proteomes" id="UP000031449"/>
    </source>
</evidence>
<reference evidence="1 2" key="1">
    <citation type="submission" date="2014-08" db="EMBL/GenBank/DDBJ databases">
        <title>Complete genome of a marine bacteria Jeotgalibacillus malaysiensis.</title>
        <authorList>
            <person name="Yaakop A.S."/>
            <person name="Chan K.-G."/>
            <person name="Goh K.M."/>
        </authorList>
    </citation>
    <scope>NUCLEOTIDE SEQUENCE [LARGE SCALE GENOMIC DNA]</scope>
    <source>
        <strain evidence="1 2">D5</strain>
    </source>
</reference>
<evidence type="ECO:0000313" key="1">
    <source>
        <dbReference type="EMBL" id="AJD92920.1"/>
    </source>
</evidence>
<keyword evidence="2" id="KW-1185">Reference proteome</keyword>
<sequence length="246" mass="27974">MKWVKDFYTKQYDWMDLNDEEMLRAENERLHHLESFSDKAVQSILELGGGKGYFAVAAALKGYEVTVIELTGNGVAHIHKLAKQCHVAEKITVIQGDFYQADLPDQFDIVCYWDSFGIGTDTDQQRLLKRIRQWLKSGGAAFIDIYTPWFWAGAAGQSMTFGNGVQRAYDFDAENCRMLDSWWEKDQDHVTQSLRCYSPADLKLLLSGTNLESIHFESGGAMDYDAGQYIEKAPLHKAMSYLAVIK</sequence>
<dbReference type="OrthoDB" id="1490595at2"/>
<protein>
    <submittedName>
        <fullName evidence="1">N-methyl-transferase-related protein</fullName>
    </submittedName>
</protein>
<organism evidence="1 2">
    <name type="scientific">Jeotgalibacillus malaysiensis</name>
    <dbReference type="NCBI Taxonomy" id="1508404"/>
    <lineage>
        <taxon>Bacteria</taxon>
        <taxon>Bacillati</taxon>
        <taxon>Bacillota</taxon>
        <taxon>Bacilli</taxon>
        <taxon>Bacillales</taxon>
        <taxon>Caryophanaceae</taxon>
        <taxon>Jeotgalibacillus</taxon>
    </lineage>
</organism>
<keyword evidence="1" id="KW-0808">Transferase</keyword>
<gene>
    <name evidence="1" type="ORF">JMA_36030</name>
</gene>
<accession>A0A0B5ARN3</accession>
<dbReference type="Gene3D" id="3.40.50.150">
    <property type="entry name" value="Vaccinia Virus protein VP39"/>
    <property type="match status" value="1"/>
</dbReference>
<dbReference type="AlphaFoldDB" id="A0A0B5ARN3"/>
<dbReference type="CDD" id="cd02440">
    <property type="entry name" value="AdoMet_MTases"/>
    <property type="match status" value="1"/>
</dbReference>
<dbReference type="Proteomes" id="UP000031449">
    <property type="component" value="Chromosome"/>
</dbReference>